<name>A0A151RRM9_CAJCA</name>
<evidence type="ECO:0000256" key="1">
    <source>
        <dbReference type="ARBA" id="ARBA00004413"/>
    </source>
</evidence>
<evidence type="ECO:0000256" key="8">
    <source>
        <dbReference type="ARBA" id="ARBA00046534"/>
    </source>
</evidence>
<comment type="similarity">
    <text evidence="7">Belongs to the SOSEKI family.</text>
</comment>
<dbReference type="Pfam" id="PF06136">
    <property type="entry name" value="SOK"/>
    <property type="match status" value="1"/>
</dbReference>
<keyword evidence="2" id="KW-0217">Developmental protein</keyword>
<dbReference type="Proteomes" id="UP000075243">
    <property type="component" value="Unassembled WGS sequence"/>
</dbReference>
<dbReference type="InterPro" id="IPR010369">
    <property type="entry name" value="SOK"/>
</dbReference>
<keyword evidence="6" id="KW-0131">Cell cycle</keyword>
<dbReference type="GO" id="GO:0051301">
    <property type="term" value="P:cell division"/>
    <property type="evidence" value="ECO:0007669"/>
    <property type="project" value="UniProtKB-KW"/>
</dbReference>
<dbReference type="PIRSF" id="PIRSF031043">
    <property type="entry name" value="UCP031043"/>
    <property type="match status" value="1"/>
</dbReference>
<evidence type="ECO:0000313" key="12">
    <source>
        <dbReference type="Proteomes" id="UP000075243"/>
    </source>
</evidence>
<dbReference type="GO" id="GO:0090708">
    <property type="term" value="P:specification of plant organ axis polarity"/>
    <property type="evidence" value="ECO:0007669"/>
    <property type="project" value="UniProtKB-ARBA"/>
</dbReference>
<keyword evidence="12" id="KW-1185">Reference proteome</keyword>
<dbReference type="OMA" id="IECMLAN"/>
<dbReference type="GO" id="GO:0051302">
    <property type="term" value="P:regulation of cell division"/>
    <property type="evidence" value="ECO:0007669"/>
    <property type="project" value="UniProtKB-ARBA"/>
</dbReference>
<keyword evidence="5" id="KW-0472">Membrane</keyword>
<sequence>MDVNIRGERGIQNRERSPERVRLKQKAKPSRKVQVVYYLSRNGLLEHPHFMEVTLLPNQPLRLKDVFDRLMGLRGSGMPLQYSWSSKSGYVWHDLSLKDVIHPAEGGEYVLKGSELVEGCSERYNNVRNRKKQGIDDEQAAFSVCKEEEEGEKRSWTTRTHSGGVWREDPEEEKKGRKVVKGEGVSSRYSVLLQLIACGSAGAELKGKQGTKEYFSGSLVESLKGTQKEEGEAVLNKSNSYNELRRSRLGMEMEAEEEKGLKDKCIPLIKSPKHTTTSTK</sequence>
<evidence type="ECO:0000256" key="7">
    <source>
        <dbReference type="ARBA" id="ARBA00024211"/>
    </source>
</evidence>
<dbReference type="InterPro" id="IPR048351">
    <property type="entry name" value="SOK_DIX"/>
</dbReference>
<dbReference type="Gramene" id="C.cajan_32084.t">
    <property type="protein sequence ID" value="C.cajan_32084.t"/>
    <property type="gene ID" value="C.cajan_32084"/>
</dbReference>
<keyword evidence="4" id="KW-0132">Cell division</keyword>
<dbReference type="InterPro" id="IPR021182">
    <property type="entry name" value="SOK_magnoliopsida"/>
</dbReference>
<organism evidence="11 12">
    <name type="scientific">Cajanus cajan</name>
    <name type="common">Pigeon pea</name>
    <name type="synonym">Cajanus indicus</name>
    <dbReference type="NCBI Taxonomy" id="3821"/>
    <lineage>
        <taxon>Eukaryota</taxon>
        <taxon>Viridiplantae</taxon>
        <taxon>Streptophyta</taxon>
        <taxon>Embryophyta</taxon>
        <taxon>Tracheophyta</taxon>
        <taxon>Spermatophyta</taxon>
        <taxon>Magnoliopsida</taxon>
        <taxon>eudicotyledons</taxon>
        <taxon>Gunneridae</taxon>
        <taxon>Pentapetalae</taxon>
        <taxon>rosids</taxon>
        <taxon>fabids</taxon>
        <taxon>Fabales</taxon>
        <taxon>Fabaceae</taxon>
        <taxon>Papilionoideae</taxon>
        <taxon>50 kb inversion clade</taxon>
        <taxon>NPAAA clade</taxon>
        <taxon>indigoferoid/millettioid clade</taxon>
        <taxon>Phaseoleae</taxon>
        <taxon>Cajanus</taxon>
    </lineage>
</organism>
<comment type="subunit">
    <text evidence="8">Homodimer. Forms long polymer filaments with other SOKs proteins polymers (e.g. SOK1, SOK2, SOK3 and SOK4) crucial for polar localization and biological activity. Binds to ANGUSTIFOLIA (AN).</text>
</comment>
<reference evidence="11" key="1">
    <citation type="journal article" date="2012" name="Nat. Biotechnol.">
        <title>Draft genome sequence of pigeonpea (Cajanus cajan), an orphan legume crop of resource-poor farmers.</title>
        <authorList>
            <person name="Varshney R.K."/>
            <person name="Chen W."/>
            <person name="Li Y."/>
            <person name="Bharti A.K."/>
            <person name="Saxena R.K."/>
            <person name="Schlueter J.A."/>
            <person name="Donoghue M.T."/>
            <person name="Azam S."/>
            <person name="Fan G."/>
            <person name="Whaley A.M."/>
            <person name="Farmer A.D."/>
            <person name="Sheridan J."/>
            <person name="Iwata A."/>
            <person name="Tuteja R."/>
            <person name="Penmetsa R.V."/>
            <person name="Wu W."/>
            <person name="Upadhyaya H.D."/>
            <person name="Yang S.P."/>
            <person name="Shah T."/>
            <person name="Saxena K.B."/>
            <person name="Michael T."/>
            <person name="McCombie W.R."/>
            <person name="Yang B."/>
            <person name="Zhang G."/>
            <person name="Yang H."/>
            <person name="Wang J."/>
            <person name="Spillane C."/>
            <person name="Cook D.R."/>
            <person name="May G.D."/>
            <person name="Xu X."/>
            <person name="Jackson S.A."/>
        </authorList>
    </citation>
    <scope>NUCLEOTIDE SEQUENCE [LARGE SCALE GENOMIC DNA]</scope>
</reference>
<evidence type="ECO:0000256" key="5">
    <source>
        <dbReference type="ARBA" id="ARBA00023136"/>
    </source>
</evidence>
<feature type="region of interest" description="Disordered" evidence="9">
    <location>
        <begin position="153"/>
        <end position="179"/>
    </location>
</feature>
<evidence type="ECO:0000313" key="11">
    <source>
        <dbReference type="EMBL" id="KYP45220.1"/>
    </source>
</evidence>
<evidence type="ECO:0000256" key="9">
    <source>
        <dbReference type="SAM" id="MobiDB-lite"/>
    </source>
</evidence>
<feature type="domain" description="SOSEKI DIX-like" evidence="10">
    <location>
        <begin position="33"/>
        <end position="117"/>
    </location>
</feature>
<dbReference type="PANTHER" id="PTHR31083">
    <property type="entry name" value="UPSTREAM OF FLC PROTEIN (DUF966)"/>
    <property type="match status" value="1"/>
</dbReference>
<evidence type="ECO:0000256" key="4">
    <source>
        <dbReference type="ARBA" id="ARBA00022618"/>
    </source>
</evidence>
<dbReference type="GO" id="GO:2000067">
    <property type="term" value="P:regulation of root morphogenesis"/>
    <property type="evidence" value="ECO:0007669"/>
    <property type="project" value="UniProtKB-ARBA"/>
</dbReference>
<dbReference type="PANTHER" id="PTHR31083:SF18">
    <property type="entry name" value="PROTEIN SOSEKI 2"/>
    <property type="match status" value="1"/>
</dbReference>
<evidence type="ECO:0000256" key="3">
    <source>
        <dbReference type="ARBA" id="ARBA00022475"/>
    </source>
</evidence>
<comment type="subcellular location">
    <subcellularLocation>
        <location evidence="1">Cell membrane</location>
        <topology evidence="1">Peripheral membrane protein</topology>
        <orientation evidence="1">Cytoplasmic side</orientation>
    </subcellularLocation>
</comment>
<keyword evidence="3" id="KW-1003">Cell membrane</keyword>
<feature type="compositionally biased region" description="Basic and acidic residues" evidence="9">
    <location>
        <begin position="166"/>
        <end position="175"/>
    </location>
</feature>
<protein>
    <recommendedName>
        <fullName evidence="10">SOSEKI DIX-like domain-containing protein</fullName>
    </recommendedName>
</protein>
<proteinExistence type="inferred from homology"/>
<dbReference type="GO" id="GO:0051258">
    <property type="term" value="P:protein polymerization"/>
    <property type="evidence" value="ECO:0007669"/>
    <property type="project" value="UniProtKB-ARBA"/>
</dbReference>
<dbReference type="GO" id="GO:0005886">
    <property type="term" value="C:plasma membrane"/>
    <property type="evidence" value="ECO:0007669"/>
    <property type="project" value="UniProtKB-SubCell"/>
</dbReference>
<dbReference type="EMBL" id="KQ483597">
    <property type="protein sequence ID" value="KYP45220.1"/>
    <property type="molecule type" value="Genomic_DNA"/>
</dbReference>
<dbReference type="STRING" id="3821.A0A151RRM9"/>
<gene>
    <name evidence="11" type="ORF">KK1_033234</name>
</gene>
<evidence type="ECO:0000256" key="2">
    <source>
        <dbReference type="ARBA" id="ARBA00022473"/>
    </source>
</evidence>
<evidence type="ECO:0000256" key="6">
    <source>
        <dbReference type="ARBA" id="ARBA00023306"/>
    </source>
</evidence>
<dbReference type="AlphaFoldDB" id="A0A151RRM9"/>
<accession>A0A151RRM9</accession>
<evidence type="ECO:0000259" key="10">
    <source>
        <dbReference type="Pfam" id="PF06136"/>
    </source>
</evidence>
<feature type="region of interest" description="Disordered" evidence="9">
    <location>
        <begin position="1"/>
        <end position="21"/>
    </location>
</feature>